<dbReference type="EMBL" id="BBQY01000001">
    <property type="protein sequence ID" value="GBH29661.1"/>
    <property type="molecule type" value="Genomic_DNA"/>
</dbReference>
<dbReference type="RefSeq" id="WP_130752077.1">
    <property type="nucleotide sequence ID" value="NZ_BBQY01000001.1"/>
</dbReference>
<dbReference type="AlphaFoldDB" id="A0A401IZ27"/>
<name>A0A401IZ27_SPHXE</name>
<keyword evidence="1" id="KW-0812">Transmembrane</keyword>
<gene>
    <name evidence="2" type="ORF">MBESOW_P0915</name>
</gene>
<organism evidence="2 3">
    <name type="scientific">Sphingobium xenophagum</name>
    <dbReference type="NCBI Taxonomy" id="121428"/>
    <lineage>
        <taxon>Bacteria</taxon>
        <taxon>Pseudomonadati</taxon>
        <taxon>Pseudomonadota</taxon>
        <taxon>Alphaproteobacteria</taxon>
        <taxon>Sphingomonadales</taxon>
        <taxon>Sphingomonadaceae</taxon>
        <taxon>Sphingobium</taxon>
    </lineage>
</organism>
<evidence type="ECO:0000313" key="3">
    <source>
        <dbReference type="Proteomes" id="UP000290975"/>
    </source>
</evidence>
<protein>
    <submittedName>
        <fullName evidence="2">Uncharacterized protein</fullName>
    </submittedName>
</protein>
<evidence type="ECO:0000256" key="1">
    <source>
        <dbReference type="SAM" id="Phobius"/>
    </source>
</evidence>
<comment type="caution">
    <text evidence="2">The sequence shown here is derived from an EMBL/GenBank/DDBJ whole genome shotgun (WGS) entry which is preliminary data.</text>
</comment>
<feature type="transmembrane region" description="Helical" evidence="1">
    <location>
        <begin position="43"/>
        <end position="63"/>
    </location>
</feature>
<reference evidence="2 3" key="1">
    <citation type="submission" date="2014-12" db="EMBL/GenBank/DDBJ databases">
        <title>Whole genome sequencing of Sphingobium xenophagum OW59.</title>
        <authorList>
            <person name="Ohta Y."/>
            <person name="Nishi S."/>
            <person name="Hatada Y."/>
        </authorList>
    </citation>
    <scope>NUCLEOTIDE SEQUENCE [LARGE SCALE GENOMIC DNA]</scope>
    <source>
        <strain evidence="2 3">OW59</strain>
    </source>
</reference>
<accession>A0A401IZ27</accession>
<keyword evidence="1" id="KW-0472">Membrane</keyword>
<sequence>MITNAQWTGLGLFVLCSLLVLVFAANYNMPGNAAIPGRVTKPIAYWGNIAFFGGFALFGLYGVTIGF</sequence>
<keyword evidence="1" id="KW-1133">Transmembrane helix</keyword>
<evidence type="ECO:0000313" key="2">
    <source>
        <dbReference type="EMBL" id="GBH29661.1"/>
    </source>
</evidence>
<proteinExistence type="predicted"/>
<dbReference type="Proteomes" id="UP000290975">
    <property type="component" value="Unassembled WGS sequence"/>
</dbReference>
<keyword evidence="3" id="KW-1185">Reference proteome</keyword>